<dbReference type="AlphaFoldDB" id="A0A5N4B525"/>
<evidence type="ECO:0000313" key="1">
    <source>
        <dbReference type="EMBL" id="KAB0804638.1"/>
    </source>
</evidence>
<dbReference type="Proteomes" id="UP000327044">
    <property type="component" value="Unassembled WGS sequence"/>
</dbReference>
<comment type="caution">
    <text evidence="1">The sequence shown here is derived from an EMBL/GenBank/DDBJ whole genome shotgun (WGS) entry which is preliminary data.</text>
</comment>
<reference evidence="1 2" key="1">
    <citation type="journal article" date="2018" name="Elife">
        <title>Firefly genomes illuminate parallel origins of bioluminescence in beetles.</title>
        <authorList>
            <person name="Fallon T.R."/>
            <person name="Lower S.E."/>
            <person name="Chang C.H."/>
            <person name="Bessho-Uehara M."/>
            <person name="Martin G.J."/>
            <person name="Bewick A.J."/>
            <person name="Behringer M."/>
            <person name="Debat H.J."/>
            <person name="Wong I."/>
            <person name="Day J.C."/>
            <person name="Suvorov A."/>
            <person name="Silva C.J."/>
            <person name="Stanger-Hall K.F."/>
            <person name="Hall D.W."/>
            <person name="Schmitz R.J."/>
            <person name="Nelson D.R."/>
            <person name="Lewis S.M."/>
            <person name="Shigenobu S."/>
            <person name="Bybee S.M."/>
            <person name="Larracuente A.M."/>
            <person name="Oba Y."/>
            <person name="Weng J.K."/>
        </authorList>
    </citation>
    <scope>NUCLEOTIDE SEQUENCE [LARGE SCALE GENOMIC DNA]</scope>
    <source>
        <strain evidence="1">1611_PpyrPB1</strain>
        <tissue evidence="1">Whole body</tissue>
    </source>
</reference>
<dbReference type="InParanoid" id="A0A5N4B525"/>
<gene>
    <name evidence="1" type="ORF">PPYR_01608</name>
</gene>
<keyword evidence="2" id="KW-1185">Reference proteome</keyword>
<proteinExistence type="predicted"/>
<name>A0A5N4B525_PHOPY</name>
<sequence length="106" mass="11618">MKYNMKQALCFCCYKGNNDKDAIIYKNKGAGVQVSRNSGSSASEVYEMSTIPNGISPRMRTQSNSSTFSAKSFYSAKSTLTNDGDFYSVCSGDSVETFKNSNLNIK</sequence>
<dbReference type="EMBL" id="VVIM01000001">
    <property type="protein sequence ID" value="KAB0804638.1"/>
    <property type="molecule type" value="Genomic_DNA"/>
</dbReference>
<organism evidence="1 2">
    <name type="scientific">Photinus pyralis</name>
    <name type="common">Common eastern firefly</name>
    <name type="synonym">Lampyris pyralis</name>
    <dbReference type="NCBI Taxonomy" id="7054"/>
    <lineage>
        <taxon>Eukaryota</taxon>
        <taxon>Metazoa</taxon>
        <taxon>Ecdysozoa</taxon>
        <taxon>Arthropoda</taxon>
        <taxon>Hexapoda</taxon>
        <taxon>Insecta</taxon>
        <taxon>Pterygota</taxon>
        <taxon>Neoptera</taxon>
        <taxon>Endopterygota</taxon>
        <taxon>Coleoptera</taxon>
        <taxon>Polyphaga</taxon>
        <taxon>Elateriformia</taxon>
        <taxon>Elateroidea</taxon>
        <taxon>Lampyridae</taxon>
        <taxon>Lampyrinae</taxon>
        <taxon>Photinus</taxon>
    </lineage>
</organism>
<evidence type="ECO:0000313" key="2">
    <source>
        <dbReference type="Proteomes" id="UP000327044"/>
    </source>
</evidence>
<protein>
    <submittedName>
        <fullName evidence="1">Uncharacterized protein</fullName>
    </submittedName>
</protein>
<accession>A0A5N4B525</accession>